<evidence type="ECO:0000256" key="1">
    <source>
        <dbReference type="SAM" id="SignalP"/>
    </source>
</evidence>
<dbReference type="Gene3D" id="2.40.128.110">
    <property type="entry name" value="Lipid/polyisoprenoid-binding, YceI-like"/>
    <property type="match status" value="1"/>
</dbReference>
<sequence>MILIKPFFLLLLTFCSIVHADDTLPQWTIVPSESSITFIGTQNNAPVTGAFKSFSGTIFADPIKYQDSRVDIVVQMNSLSVTYAELATILITPEWFNVKAFPKAEFKSSKFTKVNDKTYDAVGMLTIKNKSIPTTLTFTATESPKNHIVVEGHTTIKRTAFGVGEGEWSTTDVVKDDVTINFKIAAMRKE</sequence>
<gene>
    <name evidence="3" type="ORF">LDG_9046</name>
</gene>
<evidence type="ECO:0000259" key="2">
    <source>
        <dbReference type="SMART" id="SM00867"/>
    </source>
</evidence>
<keyword evidence="4" id="KW-1185">Reference proteome</keyword>
<feature type="signal peptide" evidence="1">
    <location>
        <begin position="1"/>
        <end position="20"/>
    </location>
</feature>
<keyword evidence="1" id="KW-0732">Signal</keyword>
<accession>G9EUP8</accession>
<dbReference type="OrthoDB" id="1247465at2"/>
<dbReference type="SUPFAM" id="SSF101874">
    <property type="entry name" value="YceI-like"/>
    <property type="match status" value="1"/>
</dbReference>
<proteinExistence type="predicted"/>
<evidence type="ECO:0000313" key="3">
    <source>
        <dbReference type="EMBL" id="EHL29048.1"/>
    </source>
</evidence>
<reference evidence="3 4" key="1">
    <citation type="journal article" date="2011" name="BMC Genomics">
        <title>Insight into cross-talk between intra-amoebal pathogens.</title>
        <authorList>
            <person name="Gimenez G."/>
            <person name="Bertelli C."/>
            <person name="Moliner C."/>
            <person name="Robert C."/>
            <person name="Raoult D."/>
            <person name="Fournier P.E."/>
            <person name="Greub G."/>
        </authorList>
    </citation>
    <scope>NUCLEOTIDE SEQUENCE [LARGE SCALE GENOMIC DNA]</scope>
    <source>
        <strain evidence="3 4">LLAP12</strain>
    </source>
</reference>
<dbReference type="HOGENOM" id="CLU_071003_5_1_6"/>
<dbReference type="AlphaFoldDB" id="G9EUP8"/>
<dbReference type="InParanoid" id="G9EUP8"/>
<dbReference type="RefSeq" id="WP_006872902.1">
    <property type="nucleotide sequence ID" value="NZ_JH413850.1"/>
</dbReference>
<dbReference type="Pfam" id="PF04264">
    <property type="entry name" value="YceI"/>
    <property type="match status" value="1"/>
</dbReference>
<dbReference type="STRING" id="658187.LDG_9046"/>
<dbReference type="eggNOG" id="COG2353">
    <property type="taxonomic scope" value="Bacteria"/>
</dbReference>
<protein>
    <recommendedName>
        <fullName evidence="2">Lipid/polyisoprenoid-binding YceI-like domain-containing protein</fullName>
    </recommendedName>
</protein>
<dbReference type="InterPro" id="IPR036761">
    <property type="entry name" value="TTHA0802/YceI-like_sf"/>
</dbReference>
<dbReference type="InterPro" id="IPR007372">
    <property type="entry name" value="Lipid/polyisoprenoid-bd_YceI"/>
</dbReference>
<dbReference type="EMBL" id="JH413850">
    <property type="protein sequence ID" value="EHL29048.1"/>
    <property type="molecule type" value="Genomic_DNA"/>
</dbReference>
<feature type="chain" id="PRO_5003521406" description="Lipid/polyisoprenoid-binding YceI-like domain-containing protein" evidence="1">
    <location>
        <begin position="21"/>
        <end position="190"/>
    </location>
</feature>
<dbReference type="SMART" id="SM00867">
    <property type="entry name" value="YceI"/>
    <property type="match status" value="1"/>
</dbReference>
<dbReference type="Proteomes" id="UP000002770">
    <property type="component" value="Unassembled WGS sequence"/>
</dbReference>
<name>G9EUP8_9GAMM</name>
<dbReference type="PANTHER" id="PTHR34406:SF1">
    <property type="entry name" value="PROTEIN YCEI"/>
    <property type="match status" value="1"/>
</dbReference>
<dbReference type="PANTHER" id="PTHR34406">
    <property type="entry name" value="PROTEIN YCEI"/>
    <property type="match status" value="1"/>
</dbReference>
<feature type="domain" description="Lipid/polyisoprenoid-binding YceI-like" evidence="2">
    <location>
        <begin position="26"/>
        <end position="187"/>
    </location>
</feature>
<organism evidence="3 4">
    <name type="scientific">Legionella drancourtii LLAP12</name>
    <dbReference type="NCBI Taxonomy" id="658187"/>
    <lineage>
        <taxon>Bacteria</taxon>
        <taxon>Pseudomonadati</taxon>
        <taxon>Pseudomonadota</taxon>
        <taxon>Gammaproteobacteria</taxon>
        <taxon>Legionellales</taxon>
        <taxon>Legionellaceae</taxon>
        <taxon>Legionella</taxon>
    </lineage>
</organism>
<evidence type="ECO:0000313" key="4">
    <source>
        <dbReference type="Proteomes" id="UP000002770"/>
    </source>
</evidence>